<dbReference type="Proteomes" id="UP000014585">
    <property type="component" value="Unassembled WGS sequence"/>
</dbReference>
<name>S3JCA6_9ENTR</name>
<dbReference type="HOGENOM" id="CLU_3197648_0_0_6"/>
<accession>S3JCA6</accession>
<gene>
    <name evidence="1" type="ORF">HMPREF0201_01781</name>
</gene>
<proteinExistence type="predicted"/>
<dbReference type="STRING" id="566551.HMPREF0201_01781"/>
<reference evidence="1 2" key="1">
    <citation type="submission" date="2013-04" db="EMBL/GenBank/DDBJ databases">
        <authorList>
            <person name="Weinstock G."/>
            <person name="Sodergren E."/>
            <person name="Lobos E.A."/>
            <person name="Fulton L."/>
            <person name="Fulton R."/>
            <person name="Courtney L."/>
            <person name="Fronick C."/>
            <person name="O'Laughlin M."/>
            <person name="Godfrey J."/>
            <person name="Wilson R.M."/>
            <person name="Miner T."/>
            <person name="Farmer C."/>
            <person name="Delehaunty K."/>
            <person name="Cordes M."/>
            <person name="Minx P."/>
            <person name="Tomlinson C."/>
            <person name="Chen J."/>
            <person name="Wollam A."/>
            <person name="Pepin K.H."/>
            <person name="Palsikar V.B."/>
            <person name="Zhang X."/>
            <person name="Suruliraj S."/>
            <person name="Perna N.T."/>
            <person name="Plunkett G."/>
            <person name="Warren W."/>
            <person name="Mitreva M."/>
            <person name="Mardis E.R."/>
            <person name="Wilson R.K."/>
        </authorList>
    </citation>
    <scope>NUCLEOTIDE SEQUENCE [LARGE SCALE GENOMIC DNA]</scope>
    <source>
        <strain evidence="1 2">DSM 4568</strain>
    </source>
</reference>
<organism evidence="1 2">
    <name type="scientific">Cedecea davisae DSM 4568</name>
    <dbReference type="NCBI Taxonomy" id="566551"/>
    <lineage>
        <taxon>Bacteria</taxon>
        <taxon>Pseudomonadati</taxon>
        <taxon>Pseudomonadota</taxon>
        <taxon>Gammaproteobacteria</taxon>
        <taxon>Enterobacterales</taxon>
        <taxon>Enterobacteriaceae</taxon>
        <taxon>Cedecea</taxon>
    </lineage>
</organism>
<dbReference type="AlphaFoldDB" id="S3JCA6"/>
<dbReference type="EMBL" id="ATDT01000010">
    <property type="protein sequence ID" value="EPF17797.1"/>
    <property type="molecule type" value="Genomic_DNA"/>
</dbReference>
<sequence length="45" mass="5077">MNRGICQSIVARVYLYASQKYSAAASRAGKVIFHLLKCGNVLYRR</sequence>
<comment type="caution">
    <text evidence="1">The sequence shown here is derived from an EMBL/GenBank/DDBJ whole genome shotgun (WGS) entry which is preliminary data.</text>
</comment>
<protein>
    <submittedName>
        <fullName evidence="1">Uncharacterized protein</fullName>
    </submittedName>
</protein>
<evidence type="ECO:0000313" key="1">
    <source>
        <dbReference type="EMBL" id="EPF17797.1"/>
    </source>
</evidence>
<evidence type="ECO:0000313" key="2">
    <source>
        <dbReference type="Proteomes" id="UP000014585"/>
    </source>
</evidence>